<reference evidence="5 6" key="1">
    <citation type="journal article" date="2024" name="Chem. Sci.">
        <title>Discovery of megapolipeptins by genome mining of a Burkholderiales bacteria collection.</title>
        <authorList>
            <person name="Paulo B.S."/>
            <person name="Recchia M.J.J."/>
            <person name="Lee S."/>
            <person name="Fergusson C.H."/>
            <person name="Romanowski S.B."/>
            <person name="Hernandez A."/>
            <person name="Krull N."/>
            <person name="Liu D.Y."/>
            <person name="Cavanagh H."/>
            <person name="Bos A."/>
            <person name="Gray C.A."/>
            <person name="Murphy B.T."/>
            <person name="Linington R.G."/>
            <person name="Eustaquio A.S."/>
        </authorList>
    </citation>
    <scope>NUCLEOTIDE SEQUENCE [LARGE SCALE GENOMIC DNA]</scope>
    <source>
        <strain evidence="5 6">RL17-374-BIF-D</strain>
    </source>
</reference>
<dbReference type="EMBL" id="JAQQDB010000001">
    <property type="protein sequence ID" value="MFM0515896.1"/>
    <property type="molecule type" value="Genomic_DNA"/>
</dbReference>
<gene>
    <name evidence="5" type="ORF">PQR08_00585</name>
</gene>
<evidence type="ECO:0000256" key="1">
    <source>
        <dbReference type="ARBA" id="ARBA00007274"/>
    </source>
</evidence>
<evidence type="ECO:0000256" key="3">
    <source>
        <dbReference type="SAM" id="MobiDB-lite"/>
    </source>
</evidence>
<evidence type="ECO:0000256" key="2">
    <source>
        <dbReference type="ARBA" id="ARBA00022679"/>
    </source>
</evidence>
<evidence type="ECO:0000313" key="5">
    <source>
        <dbReference type="EMBL" id="MFM0515896.1"/>
    </source>
</evidence>
<dbReference type="Pfam" id="PF12464">
    <property type="entry name" value="Mac"/>
    <property type="match status" value="1"/>
</dbReference>
<organism evidence="5 6">
    <name type="scientific">Caballeronia jiangsuensis</name>
    <dbReference type="NCBI Taxonomy" id="1458357"/>
    <lineage>
        <taxon>Bacteria</taxon>
        <taxon>Pseudomonadati</taxon>
        <taxon>Pseudomonadota</taxon>
        <taxon>Betaproteobacteria</taxon>
        <taxon>Burkholderiales</taxon>
        <taxon>Burkholderiaceae</taxon>
        <taxon>Caballeronia</taxon>
    </lineage>
</organism>
<sequence length="76" mass="8604">MLAGELYTANSPEIQADQGEARAWMQRFNANIDVPLAERYQLLEDRFAGVGAVRPQKSERRERPMPDSTMTLHAPC</sequence>
<comment type="similarity">
    <text evidence="1">Belongs to the transferase hexapeptide repeat family.</text>
</comment>
<name>A0ABW9CBC5_9BURK</name>
<comment type="caution">
    <text evidence="5">The sequence shown here is derived from an EMBL/GenBank/DDBJ whole genome shotgun (WGS) entry which is preliminary data.</text>
</comment>
<proteinExistence type="inferred from homology"/>
<keyword evidence="2" id="KW-0808">Transferase</keyword>
<dbReference type="InterPro" id="IPR024688">
    <property type="entry name" value="Mac_dom"/>
</dbReference>
<evidence type="ECO:0000313" key="6">
    <source>
        <dbReference type="Proteomes" id="UP001629462"/>
    </source>
</evidence>
<evidence type="ECO:0000259" key="4">
    <source>
        <dbReference type="SMART" id="SM01266"/>
    </source>
</evidence>
<feature type="domain" description="Maltose/galactoside acetyltransferase" evidence="4">
    <location>
        <begin position="1"/>
        <end position="52"/>
    </location>
</feature>
<feature type="compositionally biased region" description="Basic and acidic residues" evidence="3">
    <location>
        <begin position="56"/>
        <end position="65"/>
    </location>
</feature>
<feature type="region of interest" description="Disordered" evidence="3">
    <location>
        <begin position="53"/>
        <end position="76"/>
    </location>
</feature>
<protein>
    <submittedName>
        <fullName evidence="5">Maltose acetyltransferase domain-containing protein</fullName>
    </submittedName>
</protein>
<keyword evidence="6" id="KW-1185">Reference proteome</keyword>
<dbReference type="Proteomes" id="UP001629462">
    <property type="component" value="Unassembled WGS sequence"/>
</dbReference>
<dbReference type="SMART" id="SM01266">
    <property type="entry name" value="Mac"/>
    <property type="match status" value="1"/>
</dbReference>
<accession>A0ABW9CBC5</accession>